<sequence length="412" mass="42641">MFSRHRTSTRRCPRAWAVVTALAVAGVTLVGCGPGDTSSVAACASPGVSDDRIDLGVLYPDSGPVSPIFEAARAGIDARLGAVNAAGGVNGRRVVYQWRDDQGSPLTNGIAARDLVDQRRVFGVVELSVAASGSAGYLAQQGVPVTGLASEQVWSQDRNMFAATTATDSAVDTQGRFVRDQGGSRAVILQTALSAGISTTASTYARSLAAAGVQVLGAVTFTTGVDDPVAVARRIVAARADTIVGIIEPKDLVAVLTVLRNAGHNPKVVLSANGYDHALLRAVGPQAAGISVPVFYKPFEIGGPGINAYLAAMRQFAPQVAQPEQDIAVISYISADIFLRGLQLAGSCPTRQGFIDGLRAVNSYDADGLISTISFRAGAARPTTCYSFVQANPAGNGYVVVEPNLCGHELSP</sequence>
<evidence type="ECO:0000256" key="1">
    <source>
        <dbReference type="ARBA" id="ARBA00010062"/>
    </source>
</evidence>
<name>A0A0D8B8S1_9ACTN</name>
<dbReference type="EMBL" id="JYFN01000058">
    <property type="protein sequence ID" value="KJE20505.1"/>
    <property type="molecule type" value="Genomic_DNA"/>
</dbReference>
<dbReference type="SUPFAM" id="SSF53822">
    <property type="entry name" value="Periplasmic binding protein-like I"/>
    <property type="match status" value="1"/>
</dbReference>
<reference evidence="6" key="1">
    <citation type="submission" date="2015-02" db="EMBL/GenBank/DDBJ databases">
        <title>Draft Genome of Frankia sp. CpI1-S.</title>
        <authorList>
            <person name="Oshone R.T."/>
            <person name="Ngom M."/>
            <person name="Ghodhbane-Gtari F."/>
            <person name="Gtari M."/>
            <person name="Morris K."/>
            <person name="Thomas K."/>
            <person name="Sen A."/>
            <person name="Tisa L.S."/>
        </authorList>
    </citation>
    <scope>NUCLEOTIDE SEQUENCE [LARGE SCALE GENOMIC DNA]</scope>
    <source>
        <strain evidence="6">CpI1-S</strain>
    </source>
</reference>
<dbReference type="InterPro" id="IPR028081">
    <property type="entry name" value="Leu-bd"/>
</dbReference>
<keyword evidence="6" id="KW-1185">Reference proteome</keyword>
<dbReference type="Gene3D" id="3.40.50.2300">
    <property type="match status" value="2"/>
</dbReference>
<evidence type="ECO:0000256" key="3">
    <source>
        <dbReference type="SAM" id="SignalP"/>
    </source>
</evidence>
<feature type="domain" description="Leucine-binding protein" evidence="4">
    <location>
        <begin position="53"/>
        <end position="395"/>
    </location>
</feature>
<evidence type="ECO:0000259" key="4">
    <source>
        <dbReference type="Pfam" id="PF13458"/>
    </source>
</evidence>
<dbReference type="CDD" id="cd06341">
    <property type="entry name" value="PBP1_ABC_ligand_binding-like"/>
    <property type="match status" value="1"/>
</dbReference>
<dbReference type="RefSeq" id="WP_044887669.1">
    <property type="nucleotide sequence ID" value="NZ_JYFN01000058.1"/>
</dbReference>
<dbReference type="AlphaFoldDB" id="A0A0D8B8S1"/>
<organism evidence="5 6">
    <name type="scientific">Frankia torreyi</name>
    <dbReference type="NCBI Taxonomy" id="1856"/>
    <lineage>
        <taxon>Bacteria</taxon>
        <taxon>Bacillati</taxon>
        <taxon>Actinomycetota</taxon>
        <taxon>Actinomycetes</taxon>
        <taxon>Frankiales</taxon>
        <taxon>Frankiaceae</taxon>
        <taxon>Frankia</taxon>
    </lineage>
</organism>
<proteinExistence type="inferred from homology"/>
<dbReference type="PANTHER" id="PTHR47235">
    <property type="entry name" value="BLR6548 PROTEIN"/>
    <property type="match status" value="1"/>
</dbReference>
<dbReference type="PATRIC" id="fig|1502723.3.peg.5386"/>
<evidence type="ECO:0000313" key="5">
    <source>
        <dbReference type="EMBL" id="KJE20505.1"/>
    </source>
</evidence>
<dbReference type="InterPro" id="IPR028082">
    <property type="entry name" value="Peripla_BP_I"/>
</dbReference>
<dbReference type="PROSITE" id="PS51257">
    <property type="entry name" value="PROKAR_LIPOPROTEIN"/>
    <property type="match status" value="1"/>
</dbReference>
<keyword evidence="2 3" id="KW-0732">Signal</keyword>
<dbReference type="PANTHER" id="PTHR47235:SF1">
    <property type="entry name" value="BLR6548 PROTEIN"/>
    <property type="match status" value="1"/>
</dbReference>
<reference evidence="5 6" key="2">
    <citation type="journal article" date="2016" name="Genome Announc.">
        <title>Permanent Draft Genome Sequences for Two Variants of Frankia sp. Strain CpI1, the First Frankia Strain Isolated from Root Nodules of Comptonia peregrina.</title>
        <authorList>
            <person name="Oshone R."/>
            <person name="Hurst S.G.IV."/>
            <person name="Abebe-Akele F."/>
            <person name="Simpson S."/>
            <person name="Morris K."/>
            <person name="Thomas W.K."/>
            <person name="Tisa L.S."/>
        </authorList>
    </citation>
    <scope>NUCLEOTIDE SEQUENCE [LARGE SCALE GENOMIC DNA]</scope>
    <source>
        <strain evidence="6">CpI1-S</strain>
    </source>
</reference>
<protein>
    <submittedName>
        <fullName evidence="5">Amino acid/amide ABC transporter substrate-binding protein, HAAT family</fullName>
    </submittedName>
</protein>
<evidence type="ECO:0000256" key="2">
    <source>
        <dbReference type="ARBA" id="ARBA00022729"/>
    </source>
</evidence>
<comment type="similarity">
    <text evidence="1">Belongs to the leucine-binding protein family.</text>
</comment>
<evidence type="ECO:0000313" key="6">
    <source>
        <dbReference type="Proteomes" id="UP000032545"/>
    </source>
</evidence>
<dbReference type="Pfam" id="PF13458">
    <property type="entry name" value="Peripla_BP_6"/>
    <property type="match status" value="1"/>
</dbReference>
<gene>
    <name evidence="5" type="ORF">FF36_05177</name>
</gene>
<dbReference type="Proteomes" id="UP000032545">
    <property type="component" value="Unassembled WGS sequence"/>
</dbReference>
<comment type="caution">
    <text evidence="5">The sequence shown here is derived from an EMBL/GenBank/DDBJ whole genome shotgun (WGS) entry which is preliminary data.</text>
</comment>
<feature type="chain" id="PRO_5039496740" evidence="3">
    <location>
        <begin position="31"/>
        <end position="412"/>
    </location>
</feature>
<feature type="signal peptide" evidence="3">
    <location>
        <begin position="1"/>
        <end position="30"/>
    </location>
</feature>
<accession>A0A0D8B8S1</accession>